<evidence type="ECO:0000313" key="2">
    <source>
        <dbReference type="Proteomes" id="UP000240830"/>
    </source>
</evidence>
<keyword evidence="2" id="KW-1185">Reference proteome</keyword>
<evidence type="ECO:0000313" key="1">
    <source>
        <dbReference type="EMBL" id="PJF19386.1"/>
    </source>
</evidence>
<accession>A0A2H9TNS6</accession>
<name>A0A2H9TNS6_9FUNG</name>
<protein>
    <submittedName>
        <fullName evidence="1">Uncharacterized protein</fullName>
    </submittedName>
</protein>
<proteinExistence type="predicted"/>
<comment type="caution">
    <text evidence="1">The sequence shown here is derived from an EMBL/GenBank/DDBJ whole genome shotgun (WGS) entry which is preliminary data.</text>
</comment>
<reference evidence="1 2" key="1">
    <citation type="submission" date="2016-10" db="EMBL/GenBank/DDBJ databases">
        <title>The genome of Paramicrosporidium saccamoebae is the missing link in understanding Cryptomycota and Microsporidia evolution.</title>
        <authorList>
            <person name="Quandt C.A."/>
            <person name="Beaudet D."/>
            <person name="Corsaro D."/>
            <person name="Michel R."/>
            <person name="Corradi N."/>
            <person name="James T."/>
        </authorList>
    </citation>
    <scope>NUCLEOTIDE SEQUENCE [LARGE SCALE GENOMIC DNA]</scope>
    <source>
        <strain evidence="1 2">KSL3</strain>
    </source>
</reference>
<gene>
    <name evidence="1" type="ORF">PSACC_00794</name>
</gene>
<sequence length="97" mass="10952">MSLAKVTEAQYVDISKLRKTSSGPALDILGSIKTKFVVRQELAQSKMAQIRQQTEDAEKARLSRKTVTIEEQPKCTIFPFMEINASSDQEKTCWANE</sequence>
<dbReference type="Proteomes" id="UP000240830">
    <property type="component" value="Unassembled WGS sequence"/>
</dbReference>
<organism evidence="1 2">
    <name type="scientific">Paramicrosporidium saccamoebae</name>
    <dbReference type="NCBI Taxonomy" id="1246581"/>
    <lineage>
        <taxon>Eukaryota</taxon>
        <taxon>Fungi</taxon>
        <taxon>Fungi incertae sedis</taxon>
        <taxon>Cryptomycota</taxon>
        <taxon>Cryptomycota incertae sedis</taxon>
        <taxon>Paramicrosporidium</taxon>
    </lineage>
</organism>
<dbReference type="AlphaFoldDB" id="A0A2H9TNS6"/>
<dbReference type="EMBL" id="MTSL01000065">
    <property type="protein sequence ID" value="PJF19386.1"/>
    <property type="molecule type" value="Genomic_DNA"/>
</dbReference>